<sequence length="319" mass="33099">MAATRARFRSLAWGTLAYTVLVILFGAVVRITGSGAGCGQHWPTCHGEVVPISPTIETVIEFSHRVTSGLCGIIVLALLVAALRGFPRGHAARLGAWLALAFTITEALIGAGLVRFGLVGDNDSVARAIVMAAHLVNTSLLTGALALAAWASGRDATGEPARQGPSRRVRWLVYASLGGLVLVGISGAVTALGDTLYPVESGALADRLQRDLGAGAHFLQRLRLMHPVLACGLGFFTAVVAHHLGGSTATSAVRRASAWVMILVFAQLAAGVLNVMLSAPGWMQVLHLGLGTALWVAAVLFSLEVMHAQAGPDGRSRAG</sequence>
<feature type="transmembrane region" description="Helical" evidence="12">
    <location>
        <begin position="128"/>
        <end position="150"/>
    </location>
</feature>
<keyword evidence="5 12" id="KW-1133">Transmembrane helix</keyword>
<organism evidence="13 14">
    <name type="scientific">Nannocystis pusilla</name>
    <dbReference type="NCBI Taxonomy" id="889268"/>
    <lineage>
        <taxon>Bacteria</taxon>
        <taxon>Pseudomonadati</taxon>
        <taxon>Myxococcota</taxon>
        <taxon>Polyangia</taxon>
        <taxon>Nannocystales</taxon>
        <taxon>Nannocystaceae</taxon>
        <taxon>Nannocystis</taxon>
    </lineage>
</organism>
<feature type="transmembrane region" description="Helical" evidence="12">
    <location>
        <begin position="62"/>
        <end position="83"/>
    </location>
</feature>
<accession>A0ABS7U0Q4</accession>
<feature type="transmembrane region" description="Helical" evidence="12">
    <location>
        <begin position="256"/>
        <end position="279"/>
    </location>
</feature>
<evidence type="ECO:0000313" key="14">
    <source>
        <dbReference type="Proteomes" id="UP001139031"/>
    </source>
</evidence>
<evidence type="ECO:0000256" key="10">
    <source>
        <dbReference type="ARBA" id="ARBA00023157"/>
    </source>
</evidence>
<dbReference type="RefSeq" id="WP_224195831.1">
    <property type="nucleotide sequence ID" value="NZ_JAIRAU010000046.1"/>
</dbReference>
<evidence type="ECO:0000256" key="8">
    <source>
        <dbReference type="ARBA" id="ARBA00023133"/>
    </source>
</evidence>
<keyword evidence="8" id="KW-0350">Heme biosynthesis</keyword>
<keyword evidence="3 12" id="KW-0812">Transmembrane</keyword>
<dbReference type="Proteomes" id="UP001139031">
    <property type="component" value="Unassembled WGS sequence"/>
</dbReference>
<dbReference type="EMBL" id="JAIRAU010000046">
    <property type="protein sequence ID" value="MBZ5714097.1"/>
    <property type="molecule type" value="Genomic_DNA"/>
</dbReference>
<evidence type="ECO:0000256" key="9">
    <source>
        <dbReference type="ARBA" id="ARBA00023136"/>
    </source>
</evidence>
<evidence type="ECO:0000313" key="13">
    <source>
        <dbReference type="EMBL" id="MBZ5714097.1"/>
    </source>
</evidence>
<gene>
    <name evidence="13" type="ORF">K7C98_33105</name>
</gene>
<evidence type="ECO:0000256" key="3">
    <source>
        <dbReference type="ARBA" id="ARBA00022692"/>
    </source>
</evidence>
<comment type="pathway">
    <text evidence="11">Porphyrin-containing compound metabolism.</text>
</comment>
<feature type="transmembrane region" description="Helical" evidence="12">
    <location>
        <begin position="95"/>
        <end position="116"/>
    </location>
</feature>
<comment type="subcellular location">
    <subcellularLocation>
        <location evidence="1">Membrane</location>
        <topology evidence="1">Multi-pass membrane protein</topology>
    </subcellularLocation>
</comment>
<keyword evidence="14" id="KW-1185">Reference proteome</keyword>
<keyword evidence="10" id="KW-1015">Disulfide bond</keyword>
<evidence type="ECO:0000256" key="2">
    <source>
        <dbReference type="ARBA" id="ARBA00022475"/>
    </source>
</evidence>
<reference evidence="13" key="1">
    <citation type="submission" date="2021-08" db="EMBL/GenBank/DDBJ databases">
        <authorList>
            <person name="Stevens D.C."/>
        </authorList>
    </citation>
    <scope>NUCLEOTIDE SEQUENCE</scope>
    <source>
        <strain evidence="13">DSM 53165</strain>
    </source>
</reference>
<dbReference type="InterPro" id="IPR050450">
    <property type="entry name" value="COX15/CtaA_HemeA_synthase"/>
</dbReference>
<keyword evidence="4" id="KW-0479">Metal-binding</keyword>
<feature type="transmembrane region" description="Helical" evidence="12">
    <location>
        <begin position="12"/>
        <end position="33"/>
    </location>
</feature>
<dbReference type="PANTHER" id="PTHR35457">
    <property type="entry name" value="HEME A SYNTHASE"/>
    <property type="match status" value="1"/>
</dbReference>
<evidence type="ECO:0000256" key="4">
    <source>
        <dbReference type="ARBA" id="ARBA00022723"/>
    </source>
</evidence>
<evidence type="ECO:0000256" key="5">
    <source>
        <dbReference type="ARBA" id="ARBA00022989"/>
    </source>
</evidence>
<comment type="caution">
    <text evidence="13">The sequence shown here is derived from an EMBL/GenBank/DDBJ whole genome shotgun (WGS) entry which is preliminary data.</text>
</comment>
<keyword evidence="6" id="KW-0560">Oxidoreductase</keyword>
<feature type="transmembrane region" description="Helical" evidence="12">
    <location>
        <begin position="171"/>
        <end position="192"/>
    </location>
</feature>
<dbReference type="Pfam" id="PF02628">
    <property type="entry name" value="COX15-CtaA"/>
    <property type="match status" value="1"/>
</dbReference>
<evidence type="ECO:0000256" key="12">
    <source>
        <dbReference type="SAM" id="Phobius"/>
    </source>
</evidence>
<feature type="transmembrane region" description="Helical" evidence="12">
    <location>
        <begin position="224"/>
        <end position="244"/>
    </location>
</feature>
<keyword evidence="2" id="KW-1003">Cell membrane</keyword>
<proteinExistence type="predicted"/>
<evidence type="ECO:0000256" key="6">
    <source>
        <dbReference type="ARBA" id="ARBA00023002"/>
    </source>
</evidence>
<dbReference type="InterPro" id="IPR003780">
    <property type="entry name" value="COX15/CtaA_fam"/>
</dbReference>
<feature type="transmembrane region" description="Helical" evidence="12">
    <location>
        <begin position="285"/>
        <end position="306"/>
    </location>
</feature>
<evidence type="ECO:0000256" key="1">
    <source>
        <dbReference type="ARBA" id="ARBA00004141"/>
    </source>
</evidence>
<evidence type="ECO:0000256" key="11">
    <source>
        <dbReference type="ARBA" id="ARBA00023444"/>
    </source>
</evidence>
<name>A0ABS7U0Q4_9BACT</name>
<dbReference type="PANTHER" id="PTHR35457:SF1">
    <property type="entry name" value="HEME A SYNTHASE"/>
    <property type="match status" value="1"/>
</dbReference>
<protein>
    <submittedName>
        <fullName evidence="13">COX15/CtaA family protein</fullName>
    </submittedName>
</protein>
<keyword evidence="9 12" id="KW-0472">Membrane</keyword>
<keyword evidence="7" id="KW-0408">Iron</keyword>
<evidence type="ECO:0000256" key="7">
    <source>
        <dbReference type="ARBA" id="ARBA00023004"/>
    </source>
</evidence>